<dbReference type="SUPFAM" id="SSF51735">
    <property type="entry name" value="NAD(P)-binding Rossmann-fold domains"/>
    <property type="match status" value="1"/>
</dbReference>
<dbReference type="SUPFAM" id="SSF48179">
    <property type="entry name" value="6-phosphogluconate dehydrogenase C-terminal domain-like"/>
    <property type="match status" value="1"/>
</dbReference>
<dbReference type="EMBL" id="JBGUBD010000001">
    <property type="protein sequence ID" value="MFA9477029.1"/>
    <property type="molecule type" value="Genomic_DNA"/>
</dbReference>
<reference evidence="6 7" key="1">
    <citation type="submission" date="2024-08" db="EMBL/GenBank/DDBJ databases">
        <title>Whole-genome sequencing of halo(alkali)philic microorganisms from hypersaline lakes.</title>
        <authorList>
            <person name="Sorokin D.Y."/>
            <person name="Merkel A.Y."/>
            <person name="Messina E."/>
            <person name="Yakimov M."/>
        </authorList>
    </citation>
    <scope>NUCLEOTIDE SEQUENCE [LARGE SCALE GENOMIC DNA]</scope>
    <source>
        <strain evidence="6 7">AB-hyl4</strain>
    </source>
</reference>
<keyword evidence="3" id="KW-0520">NAD</keyword>
<evidence type="ECO:0000256" key="3">
    <source>
        <dbReference type="ARBA" id="ARBA00023027"/>
    </source>
</evidence>
<dbReference type="GO" id="GO:0016491">
    <property type="term" value="F:oxidoreductase activity"/>
    <property type="evidence" value="ECO:0007669"/>
    <property type="project" value="UniProtKB-KW"/>
</dbReference>
<dbReference type="InterPro" id="IPR036291">
    <property type="entry name" value="NAD(P)-bd_dom_sf"/>
</dbReference>
<feature type="domain" description="3-hydroxyisobutyrate dehydrogenase-like NAD-binding" evidence="5">
    <location>
        <begin position="170"/>
        <end position="290"/>
    </location>
</feature>
<dbReference type="Proteomes" id="UP001575105">
    <property type="component" value="Unassembled WGS sequence"/>
</dbReference>
<accession>A0ABV4U2G1</accession>
<comment type="similarity">
    <text evidence="1">Belongs to the HIBADH-related family.</text>
</comment>
<dbReference type="InterPro" id="IPR002204">
    <property type="entry name" value="3-OH-isobutyrate_DH-rel_CS"/>
</dbReference>
<protein>
    <submittedName>
        <fullName evidence="6">NAD(P)-dependent oxidoreductase</fullName>
        <ecNumber evidence="6">1.1.-.-</ecNumber>
    </submittedName>
</protein>
<dbReference type="InterPro" id="IPR013328">
    <property type="entry name" value="6PGD_dom2"/>
</dbReference>
<dbReference type="Gene3D" id="3.40.50.720">
    <property type="entry name" value="NAD(P)-binding Rossmann-like Domain"/>
    <property type="match status" value="1"/>
</dbReference>
<dbReference type="PANTHER" id="PTHR43060:SF15">
    <property type="entry name" value="3-HYDROXYISOBUTYRATE DEHYDROGENASE-LIKE 1, MITOCHONDRIAL-RELATED"/>
    <property type="match status" value="1"/>
</dbReference>
<dbReference type="Gene3D" id="1.10.1040.10">
    <property type="entry name" value="N-(1-d-carboxylethyl)-l-norvaline Dehydrogenase, domain 2"/>
    <property type="match status" value="1"/>
</dbReference>
<feature type="domain" description="6-phosphogluconate dehydrogenase NADP-binding" evidence="4">
    <location>
        <begin position="7"/>
        <end position="167"/>
    </location>
</feature>
<keyword evidence="7" id="KW-1185">Reference proteome</keyword>
<evidence type="ECO:0000259" key="4">
    <source>
        <dbReference type="Pfam" id="PF03446"/>
    </source>
</evidence>
<evidence type="ECO:0000259" key="5">
    <source>
        <dbReference type="Pfam" id="PF14833"/>
    </source>
</evidence>
<organism evidence="6 7">
    <name type="scientific">Natronomicrosphaera hydrolytica</name>
    <dbReference type="NCBI Taxonomy" id="3242702"/>
    <lineage>
        <taxon>Bacteria</taxon>
        <taxon>Pseudomonadati</taxon>
        <taxon>Planctomycetota</taxon>
        <taxon>Phycisphaerae</taxon>
        <taxon>Phycisphaerales</taxon>
        <taxon>Phycisphaeraceae</taxon>
        <taxon>Natronomicrosphaera</taxon>
    </lineage>
</organism>
<dbReference type="Pfam" id="PF14833">
    <property type="entry name" value="NAD_binding_11"/>
    <property type="match status" value="1"/>
</dbReference>
<evidence type="ECO:0000256" key="2">
    <source>
        <dbReference type="ARBA" id="ARBA00023002"/>
    </source>
</evidence>
<keyword evidence="2 6" id="KW-0560">Oxidoreductase</keyword>
<dbReference type="RefSeq" id="WP_425343952.1">
    <property type="nucleotide sequence ID" value="NZ_JBGUBD010000001.1"/>
</dbReference>
<dbReference type="InterPro" id="IPR015815">
    <property type="entry name" value="HIBADH-related"/>
</dbReference>
<proteinExistence type="inferred from homology"/>
<dbReference type="EC" id="1.1.-.-" evidence="6"/>
<comment type="caution">
    <text evidence="6">The sequence shown here is derived from an EMBL/GenBank/DDBJ whole genome shotgun (WGS) entry which is preliminary data.</text>
</comment>
<sequence>MNESIRQVGYIGLGIMGAAMASNLAKAGFALTVWNRTRSKCKPFAKQGATVADSPADLAAKGPDVICLNVTDTADVEQVLFGDDGVVAGAKPGLIVVDHSTISPMATREFACKLAGHDITLVDAPVSGGDVGAREGTLSIMVGGPDDAVQRLQPMFEAVGKTISHLGESGTGQACKACNQIAVVCNLMGVCEAMAMAKKTGLDVSKMLEAIAGGAAGSWQLANLGPRIAKGDFDPGFMIDLVLKDLGIVDDTARQQRLPLAGTSTAEGYFRAVAAAGGGKLGTQAMAKALENLGAVDLK</sequence>
<evidence type="ECO:0000313" key="6">
    <source>
        <dbReference type="EMBL" id="MFA9477029.1"/>
    </source>
</evidence>
<name>A0ABV4U2G1_9BACT</name>
<dbReference type="InterPro" id="IPR029154">
    <property type="entry name" value="HIBADH-like_NADP-bd"/>
</dbReference>
<gene>
    <name evidence="6" type="ORF">ACERK3_01855</name>
</gene>
<dbReference type="Pfam" id="PF03446">
    <property type="entry name" value="NAD_binding_2"/>
    <property type="match status" value="1"/>
</dbReference>
<evidence type="ECO:0000256" key="1">
    <source>
        <dbReference type="ARBA" id="ARBA00009080"/>
    </source>
</evidence>
<dbReference type="InterPro" id="IPR006115">
    <property type="entry name" value="6PGDH_NADP-bd"/>
</dbReference>
<dbReference type="PROSITE" id="PS00895">
    <property type="entry name" value="3_HYDROXYISOBUT_DH"/>
    <property type="match status" value="1"/>
</dbReference>
<dbReference type="InterPro" id="IPR008927">
    <property type="entry name" value="6-PGluconate_DH-like_C_sf"/>
</dbReference>
<dbReference type="PANTHER" id="PTHR43060">
    <property type="entry name" value="3-HYDROXYISOBUTYRATE DEHYDROGENASE-LIKE 1, MITOCHONDRIAL-RELATED"/>
    <property type="match status" value="1"/>
</dbReference>
<dbReference type="PIRSF" id="PIRSF000103">
    <property type="entry name" value="HIBADH"/>
    <property type="match status" value="1"/>
</dbReference>
<evidence type="ECO:0000313" key="7">
    <source>
        <dbReference type="Proteomes" id="UP001575105"/>
    </source>
</evidence>